<sequence length="163" mass="18967">MAHLKLDFEEEFEEPYALVAIHCSEEEYKLAYLLNLHLGLRLARRKTDLDFKSEEGEIAFPIYDFEDVHHHDSYQLVANKCRSVQKSIVGAGDLFGEESVENSNLHYLFPEFKKIDYFLKIFSDFESSSLQDIISKISQINEVVSAYAVEFEEIKSKNNLIFD</sequence>
<keyword evidence="2" id="KW-1185">Reference proteome</keyword>
<evidence type="ECO:0000313" key="2">
    <source>
        <dbReference type="Proteomes" id="UP000285517"/>
    </source>
</evidence>
<gene>
    <name evidence="1" type="ORF">EI546_12135</name>
</gene>
<accession>A0A410G5C0</accession>
<evidence type="ECO:0000313" key="1">
    <source>
        <dbReference type="EMBL" id="QAA82421.1"/>
    </source>
</evidence>
<reference evidence="1 2" key="1">
    <citation type="submission" date="2019-01" db="EMBL/GenBank/DDBJ databases">
        <title>Complete genome sequencing of Aequorivita sp. H23M31.</title>
        <authorList>
            <person name="Bae J.-W."/>
        </authorList>
    </citation>
    <scope>NUCLEOTIDE SEQUENCE [LARGE SCALE GENOMIC DNA]</scope>
    <source>
        <strain evidence="1 2">H23M31</strain>
    </source>
</reference>
<dbReference type="InterPro" id="IPR047690">
    <property type="entry name" value="IPExxxVDY_fam"/>
</dbReference>
<dbReference type="NCBIfam" id="NF033205">
    <property type="entry name" value="IPExxxVDY"/>
    <property type="match status" value="1"/>
</dbReference>
<dbReference type="OrthoDB" id="676614at2"/>
<name>A0A410G5C0_9FLAO</name>
<dbReference type="EMBL" id="CP034951">
    <property type="protein sequence ID" value="QAA82421.1"/>
    <property type="molecule type" value="Genomic_DNA"/>
</dbReference>
<dbReference type="AlphaFoldDB" id="A0A410G5C0"/>
<dbReference type="Proteomes" id="UP000285517">
    <property type="component" value="Chromosome"/>
</dbReference>
<organism evidence="1 2">
    <name type="scientific">Aequorivita ciconiae</name>
    <dbReference type="NCBI Taxonomy" id="2494375"/>
    <lineage>
        <taxon>Bacteria</taxon>
        <taxon>Pseudomonadati</taxon>
        <taxon>Bacteroidota</taxon>
        <taxon>Flavobacteriia</taxon>
        <taxon>Flavobacteriales</taxon>
        <taxon>Flavobacteriaceae</taxon>
        <taxon>Aequorivita</taxon>
    </lineage>
</organism>
<proteinExistence type="predicted"/>
<protein>
    <submittedName>
        <fullName evidence="1">IPExxxVDY family protein</fullName>
    </submittedName>
</protein>
<dbReference type="RefSeq" id="WP_128250787.1">
    <property type="nucleotide sequence ID" value="NZ_CP034951.1"/>
</dbReference>
<dbReference type="KEGG" id="aev:EI546_12135"/>